<dbReference type="PROSITE" id="PS51257">
    <property type="entry name" value="PROKAR_LIPOPROTEIN"/>
    <property type="match status" value="1"/>
</dbReference>
<dbReference type="Pfam" id="PF01547">
    <property type="entry name" value="SBP_bac_1"/>
    <property type="match status" value="1"/>
</dbReference>
<name>A0A4R0HAI4_9ACTN</name>
<feature type="signal peptide" evidence="1">
    <location>
        <begin position="1"/>
        <end position="27"/>
    </location>
</feature>
<dbReference type="InterPro" id="IPR006059">
    <property type="entry name" value="SBP"/>
</dbReference>
<proteinExistence type="predicted"/>
<protein>
    <submittedName>
        <fullName evidence="2">Extracellular solute-binding protein</fullName>
    </submittedName>
</protein>
<evidence type="ECO:0000313" key="2">
    <source>
        <dbReference type="EMBL" id="TCC07917.1"/>
    </source>
</evidence>
<evidence type="ECO:0000256" key="1">
    <source>
        <dbReference type="SAM" id="SignalP"/>
    </source>
</evidence>
<gene>
    <name evidence="2" type="ORF">E0H45_18435</name>
</gene>
<dbReference type="RefSeq" id="WP_131338848.1">
    <property type="nucleotide sequence ID" value="NZ_SJJZ01000002.1"/>
</dbReference>
<reference evidence="2 3" key="1">
    <citation type="submission" date="2019-02" db="EMBL/GenBank/DDBJ databases">
        <title>Kribbella capetownensis sp. nov. and Kribbella speibonae sp. nov., isolated from soil.</title>
        <authorList>
            <person name="Curtis S.M."/>
            <person name="Norton I."/>
            <person name="Everest G.J."/>
            <person name="Meyers P.R."/>
        </authorList>
    </citation>
    <scope>NUCLEOTIDE SEQUENCE [LARGE SCALE GENOMIC DNA]</scope>
    <source>
        <strain evidence="2 3">KCTC 29219</strain>
    </source>
</reference>
<feature type="chain" id="PRO_5038622086" evidence="1">
    <location>
        <begin position="28"/>
        <end position="445"/>
    </location>
</feature>
<comment type="caution">
    <text evidence="2">The sequence shown here is derived from an EMBL/GenBank/DDBJ whole genome shotgun (WGS) entry which is preliminary data.</text>
</comment>
<sequence length="445" mass="47741">MKSPGVRPGTVRTVAVAAAVCAVSLLAACGSSGGGAGADVKQTDSGGAITVWVDPPRVPAAKAFQKAHPEIKVTLNQIDGTVGGKSLQQQFAQFNQAGKGWPDAIFFPSNDDIAWAAGAQVNYTADLTDLVPDVIKGYEDAVIAPCKIDGKIRCLRNDAAPDIFWYNKAFFTQNGYQVPKTWEEYGELAVRIAKEHPGKLSGFTGDAYAPDRYLWAAGCPTNARKSETEVHLDLTDQKCVRAKELLAKLVQAKAASTVGIFDADAAKIGKDLVMSPGAAWWGDYLFRQSWKIPAGQMTAVAPLTWKGEDKPATGNEGGGLWGFSRHITGKQLENTLTFAKFVATDPKWQVELSTGLPAYGPVQDAWIAKQAKQQYFADNAVTFAAMKGANAYVQPDHSYLLYNTGSVWTETMAAGLASGKSVDQAWTGFNDELLKQAKAMGYTVK</sequence>
<dbReference type="PANTHER" id="PTHR43649">
    <property type="entry name" value="ARABINOSE-BINDING PROTEIN-RELATED"/>
    <property type="match status" value="1"/>
</dbReference>
<dbReference type="Proteomes" id="UP000292346">
    <property type="component" value="Unassembled WGS sequence"/>
</dbReference>
<organism evidence="2 3">
    <name type="scientific">Kribbella soli</name>
    <dbReference type="NCBI Taxonomy" id="1124743"/>
    <lineage>
        <taxon>Bacteria</taxon>
        <taxon>Bacillati</taxon>
        <taxon>Actinomycetota</taxon>
        <taxon>Actinomycetes</taxon>
        <taxon>Propionibacteriales</taxon>
        <taxon>Kribbellaceae</taxon>
        <taxon>Kribbella</taxon>
    </lineage>
</organism>
<keyword evidence="1" id="KW-0732">Signal</keyword>
<dbReference type="InterPro" id="IPR050490">
    <property type="entry name" value="Bact_solute-bd_prot1"/>
</dbReference>
<dbReference type="EMBL" id="SJJZ01000002">
    <property type="protein sequence ID" value="TCC07917.1"/>
    <property type="molecule type" value="Genomic_DNA"/>
</dbReference>
<dbReference type="SUPFAM" id="SSF53850">
    <property type="entry name" value="Periplasmic binding protein-like II"/>
    <property type="match status" value="1"/>
</dbReference>
<dbReference type="AlphaFoldDB" id="A0A4R0HAI4"/>
<keyword evidence="3" id="KW-1185">Reference proteome</keyword>
<dbReference type="Gene3D" id="3.40.190.10">
    <property type="entry name" value="Periplasmic binding protein-like II"/>
    <property type="match status" value="1"/>
</dbReference>
<dbReference type="PANTHER" id="PTHR43649:SF12">
    <property type="entry name" value="DIACETYLCHITOBIOSE BINDING PROTEIN DASA"/>
    <property type="match status" value="1"/>
</dbReference>
<evidence type="ECO:0000313" key="3">
    <source>
        <dbReference type="Proteomes" id="UP000292346"/>
    </source>
</evidence>
<accession>A0A4R0HAI4</accession>
<dbReference type="OrthoDB" id="2513534at2"/>